<reference evidence="3" key="1">
    <citation type="journal article" date="2019" name="Int. J. Syst. Evol. Microbiol.">
        <title>The Global Catalogue of Microorganisms (GCM) 10K type strain sequencing project: providing services to taxonomists for standard genome sequencing and annotation.</title>
        <authorList>
            <consortium name="The Broad Institute Genomics Platform"/>
            <consortium name="The Broad Institute Genome Sequencing Center for Infectious Disease"/>
            <person name="Wu L."/>
            <person name="Ma J."/>
        </authorList>
    </citation>
    <scope>NUCLEOTIDE SEQUENCE [LARGE SCALE GENOMIC DNA]</scope>
    <source>
        <strain evidence="3">JCM 4253</strain>
    </source>
</reference>
<sequence length="58" mass="6359">MDQVGDKPEEVRKHLEEDQPRTGKKQPSEQPAEQPAEQDGQTAVDASGDETENPPTDS</sequence>
<evidence type="ECO:0000313" key="2">
    <source>
        <dbReference type="EMBL" id="GHG40616.1"/>
    </source>
</evidence>
<keyword evidence="3" id="KW-1185">Reference proteome</keyword>
<comment type="caution">
    <text evidence="2">The sequence shown here is derived from an EMBL/GenBank/DDBJ whole genome shotgun (WGS) entry which is preliminary data.</text>
</comment>
<evidence type="ECO:0000256" key="1">
    <source>
        <dbReference type="SAM" id="MobiDB-lite"/>
    </source>
</evidence>
<dbReference type="Proteomes" id="UP000619355">
    <property type="component" value="Unassembled WGS sequence"/>
</dbReference>
<evidence type="ECO:0000313" key="3">
    <source>
        <dbReference type="Proteomes" id="UP000619355"/>
    </source>
</evidence>
<accession>A0A919C373</accession>
<dbReference type="EMBL" id="BNBF01000003">
    <property type="protein sequence ID" value="GHG40616.1"/>
    <property type="molecule type" value="Genomic_DNA"/>
</dbReference>
<feature type="region of interest" description="Disordered" evidence="1">
    <location>
        <begin position="1"/>
        <end position="58"/>
    </location>
</feature>
<dbReference type="RefSeq" id="WP_189979444.1">
    <property type="nucleotide sequence ID" value="NZ_BNBF01000003.1"/>
</dbReference>
<proteinExistence type="predicted"/>
<feature type="compositionally biased region" description="Basic and acidic residues" evidence="1">
    <location>
        <begin position="1"/>
        <end position="21"/>
    </location>
</feature>
<protein>
    <submittedName>
        <fullName evidence="2">Uncharacterized protein</fullName>
    </submittedName>
</protein>
<dbReference type="AlphaFoldDB" id="A0A919C373"/>
<name>A0A919C373_9ACTN</name>
<gene>
    <name evidence="2" type="ORF">GCM10018980_15000</name>
</gene>
<organism evidence="2 3">
    <name type="scientific">Streptomyces capoamus</name>
    <dbReference type="NCBI Taxonomy" id="68183"/>
    <lineage>
        <taxon>Bacteria</taxon>
        <taxon>Bacillati</taxon>
        <taxon>Actinomycetota</taxon>
        <taxon>Actinomycetes</taxon>
        <taxon>Kitasatosporales</taxon>
        <taxon>Streptomycetaceae</taxon>
        <taxon>Streptomyces</taxon>
    </lineage>
</organism>